<feature type="region of interest" description="Disordered" evidence="1">
    <location>
        <begin position="52"/>
        <end position="86"/>
    </location>
</feature>
<evidence type="ECO:0000256" key="1">
    <source>
        <dbReference type="SAM" id="MobiDB-lite"/>
    </source>
</evidence>
<dbReference type="AlphaFoldDB" id="A0A916U6N3"/>
<evidence type="ECO:0000313" key="3">
    <source>
        <dbReference type="Proteomes" id="UP000637423"/>
    </source>
</evidence>
<accession>A0A916U6N3</accession>
<organism evidence="2 3">
    <name type="scientific">Undibacterium terreum</name>
    <dbReference type="NCBI Taxonomy" id="1224302"/>
    <lineage>
        <taxon>Bacteria</taxon>
        <taxon>Pseudomonadati</taxon>
        <taxon>Pseudomonadota</taxon>
        <taxon>Betaproteobacteria</taxon>
        <taxon>Burkholderiales</taxon>
        <taxon>Oxalobacteraceae</taxon>
        <taxon>Undibacterium</taxon>
    </lineage>
</organism>
<sequence>MLKSKEKKNTEAPTNGRMSDSLVAGEEMSVPSTLEDEALIADFDKAKLEQDVQGLNEDSVATEREASLNRDEPDMALDKLDPVPPK</sequence>
<gene>
    <name evidence="2" type="ORF">GCM10011396_05090</name>
</gene>
<dbReference type="Proteomes" id="UP000637423">
    <property type="component" value="Unassembled WGS sequence"/>
</dbReference>
<dbReference type="RefSeq" id="WP_188564407.1">
    <property type="nucleotide sequence ID" value="NZ_BMED01000001.1"/>
</dbReference>
<feature type="compositionally biased region" description="Basic and acidic residues" evidence="1">
    <location>
        <begin position="61"/>
        <end position="86"/>
    </location>
</feature>
<proteinExistence type="predicted"/>
<reference evidence="2" key="1">
    <citation type="journal article" date="2014" name="Int. J. Syst. Evol. Microbiol.">
        <title>Complete genome sequence of Corynebacterium casei LMG S-19264T (=DSM 44701T), isolated from a smear-ripened cheese.</title>
        <authorList>
            <consortium name="US DOE Joint Genome Institute (JGI-PGF)"/>
            <person name="Walter F."/>
            <person name="Albersmeier A."/>
            <person name="Kalinowski J."/>
            <person name="Ruckert C."/>
        </authorList>
    </citation>
    <scope>NUCLEOTIDE SEQUENCE</scope>
    <source>
        <strain evidence="2">CGMCC 1.10998</strain>
    </source>
</reference>
<keyword evidence="3" id="KW-1185">Reference proteome</keyword>
<evidence type="ECO:0000313" key="2">
    <source>
        <dbReference type="EMBL" id="GGC61093.1"/>
    </source>
</evidence>
<reference evidence="2" key="2">
    <citation type="submission" date="2020-09" db="EMBL/GenBank/DDBJ databases">
        <authorList>
            <person name="Sun Q."/>
            <person name="Zhou Y."/>
        </authorList>
    </citation>
    <scope>NUCLEOTIDE SEQUENCE</scope>
    <source>
        <strain evidence="2">CGMCC 1.10998</strain>
    </source>
</reference>
<feature type="region of interest" description="Disordered" evidence="1">
    <location>
        <begin position="1"/>
        <end position="30"/>
    </location>
</feature>
<dbReference type="EMBL" id="BMED01000001">
    <property type="protein sequence ID" value="GGC61093.1"/>
    <property type="molecule type" value="Genomic_DNA"/>
</dbReference>
<protein>
    <submittedName>
        <fullName evidence="2">Uncharacterized protein</fullName>
    </submittedName>
</protein>
<comment type="caution">
    <text evidence="2">The sequence shown here is derived from an EMBL/GenBank/DDBJ whole genome shotgun (WGS) entry which is preliminary data.</text>
</comment>
<name>A0A916U6N3_9BURK</name>